<dbReference type="EMBL" id="BSDP01000001">
    <property type="protein sequence ID" value="GLI28348.1"/>
    <property type="molecule type" value="Genomic_DNA"/>
</dbReference>
<gene>
    <name evidence="2" type="ORF">ARHIZOSPH14_25900</name>
</gene>
<sequence length="166" mass="18117">MSRPSDDRVERLTLALAGCSAFGNTFDEGSSMAASDGAWAYYSAHAATDRASLSVGERGILAILDLRQEVASGGFDAYFRYWRGDTAEEALLALPTVLDEEWVRVLREAMNSLGAPYPSDPEARALILDEGVVDERLQALDERIYELEADAGVDTRIGEAIEGLRR</sequence>
<dbReference type="Proteomes" id="UP001144396">
    <property type="component" value="Unassembled WGS sequence"/>
</dbReference>
<dbReference type="Pfam" id="PF14300">
    <property type="entry name" value="DMP19"/>
    <property type="match status" value="1"/>
</dbReference>
<dbReference type="Gene3D" id="1.20.1420.60">
    <property type="match status" value="1"/>
</dbReference>
<name>A0A9W6CTS9_9MICO</name>
<reference evidence="2" key="1">
    <citation type="submission" date="2022-12" db="EMBL/GenBank/DDBJ databases">
        <title>Reference genome sequencing for broad-spectrum identification of bacterial and archaeal isolates by mass spectrometry.</title>
        <authorList>
            <person name="Sekiguchi Y."/>
            <person name="Tourlousse D.M."/>
        </authorList>
    </citation>
    <scope>NUCLEOTIDE SEQUENCE</scope>
    <source>
        <strain evidence="2">14</strain>
    </source>
</reference>
<evidence type="ECO:0000313" key="3">
    <source>
        <dbReference type="Proteomes" id="UP001144396"/>
    </source>
</evidence>
<organism evidence="2 3">
    <name type="scientific">Agromyces rhizosphaerae</name>
    <dbReference type="NCBI Taxonomy" id="88374"/>
    <lineage>
        <taxon>Bacteria</taxon>
        <taxon>Bacillati</taxon>
        <taxon>Actinomycetota</taxon>
        <taxon>Actinomycetes</taxon>
        <taxon>Micrococcales</taxon>
        <taxon>Microbacteriaceae</taxon>
        <taxon>Agromyces</taxon>
    </lineage>
</organism>
<feature type="domain" description="DNA mimic protein DMP19 C-terminal" evidence="1">
    <location>
        <begin position="52"/>
        <end position="155"/>
    </location>
</feature>
<evidence type="ECO:0000259" key="1">
    <source>
        <dbReference type="Pfam" id="PF14300"/>
    </source>
</evidence>
<proteinExistence type="predicted"/>
<comment type="caution">
    <text evidence="2">The sequence shown here is derived from an EMBL/GenBank/DDBJ whole genome shotgun (WGS) entry which is preliminary data.</text>
</comment>
<dbReference type="InterPro" id="IPR025402">
    <property type="entry name" value="DMP19_C"/>
</dbReference>
<keyword evidence="3" id="KW-1185">Reference proteome</keyword>
<dbReference type="AlphaFoldDB" id="A0A9W6CTS9"/>
<dbReference type="RefSeq" id="WP_281885643.1">
    <property type="nucleotide sequence ID" value="NZ_BSDP01000001.1"/>
</dbReference>
<accession>A0A9W6CTS9</accession>
<evidence type="ECO:0000313" key="2">
    <source>
        <dbReference type="EMBL" id="GLI28348.1"/>
    </source>
</evidence>
<protein>
    <recommendedName>
        <fullName evidence="1">DNA mimic protein DMP19 C-terminal domain-containing protein</fullName>
    </recommendedName>
</protein>